<comment type="caution">
    <text evidence="1">The sequence shown here is derived from an EMBL/GenBank/DDBJ whole genome shotgun (WGS) entry which is preliminary data.</text>
</comment>
<protein>
    <submittedName>
        <fullName evidence="1">Uncharacterized protein</fullName>
    </submittedName>
</protein>
<dbReference type="EMBL" id="JANJQO010001760">
    <property type="protein sequence ID" value="KAJ2969367.1"/>
    <property type="molecule type" value="Genomic_DNA"/>
</dbReference>
<gene>
    <name evidence="1" type="ORF">NQ176_g8700</name>
</gene>
<accession>A0ACC1MQT1</accession>
<reference evidence="1" key="1">
    <citation type="submission" date="2022-08" db="EMBL/GenBank/DDBJ databases">
        <title>Genome Sequence of Lecanicillium fungicola.</title>
        <authorList>
            <person name="Buettner E."/>
        </authorList>
    </citation>
    <scope>NUCLEOTIDE SEQUENCE</scope>
    <source>
        <strain evidence="1">Babe33</strain>
    </source>
</reference>
<sequence length="534" mass="59361">MSSQALACDRRLPGCLRCEKLSVECTGFQRTRKFVDQGTSVRRKFAAVTPQASSPGPQSDAQLRRSSIDIARPADVAQDYMTSVDHTDYTKDAAERTSIFDFDASAFFDIDPEVYFADENNCCGIIPHIGSDNGSLSHHVIFWGDEITRETLTPSTATVPHLTSDGSTSNEEDNSQQVSYETPHLIRHFVEAVAPCMDVFNADQYFTYTVPTKADKSPLLRNSIAAVAAKQFGRTRKESDQSRQQPNLYFVLSQYQGDSIDWLYKAASYYDKAICLMLLSLRARNKIMDTRFGGDLNSPRNSESATDPRGRRDIVLAQNQDIDNVLTAASLFLQYESLDHRKAELLHHMAGAKHLLTEHREQPSPGEGSDLRDILTSFGSRKTFLASFWHFAWMDCIVSYADQTAPMLDVDNVHIWAAAGLPMNDASGKACPKSLCSRNSRDGPVESESIYSRILIWLTLKALRYAACQANNHIGLSLSEEWNSLRAALGIWTTSLPDTFGPCLKIPGRRDQPATSPLPRISARSAAIAAKRVR</sequence>
<evidence type="ECO:0000313" key="2">
    <source>
        <dbReference type="Proteomes" id="UP001143910"/>
    </source>
</evidence>
<keyword evidence="2" id="KW-1185">Reference proteome</keyword>
<name>A0ACC1MQT1_9HYPO</name>
<dbReference type="Proteomes" id="UP001143910">
    <property type="component" value="Unassembled WGS sequence"/>
</dbReference>
<proteinExistence type="predicted"/>
<evidence type="ECO:0000313" key="1">
    <source>
        <dbReference type="EMBL" id="KAJ2969367.1"/>
    </source>
</evidence>
<organism evidence="1 2">
    <name type="scientific">Zarea fungicola</name>
    <dbReference type="NCBI Taxonomy" id="93591"/>
    <lineage>
        <taxon>Eukaryota</taxon>
        <taxon>Fungi</taxon>
        <taxon>Dikarya</taxon>
        <taxon>Ascomycota</taxon>
        <taxon>Pezizomycotina</taxon>
        <taxon>Sordariomycetes</taxon>
        <taxon>Hypocreomycetidae</taxon>
        <taxon>Hypocreales</taxon>
        <taxon>Cordycipitaceae</taxon>
        <taxon>Zarea</taxon>
    </lineage>
</organism>